<dbReference type="Proteomes" id="UP000060487">
    <property type="component" value="Unassembled WGS sequence"/>
</dbReference>
<evidence type="ECO:0000313" key="2">
    <source>
        <dbReference type="Proteomes" id="UP000060487"/>
    </source>
</evidence>
<keyword evidence="2" id="KW-1185">Reference proteome</keyword>
<dbReference type="EMBL" id="LNQR01000150">
    <property type="protein sequence ID" value="KWT73775.1"/>
    <property type="molecule type" value="Genomic_DNA"/>
</dbReference>
<organism evidence="1 2">
    <name type="scientific">Candidatus Magnetominusculus xianensis</name>
    <dbReference type="NCBI Taxonomy" id="1748249"/>
    <lineage>
        <taxon>Bacteria</taxon>
        <taxon>Pseudomonadati</taxon>
        <taxon>Nitrospirota</taxon>
        <taxon>Nitrospiria</taxon>
        <taxon>Nitrospirales</taxon>
        <taxon>Nitrospiraceae</taxon>
        <taxon>Candidatus Magnetominusculus</taxon>
    </lineage>
</organism>
<gene>
    <name evidence="1" type="ORF">ASN18_3357</name>
</gene>
<evidence type="ECO:0000313" key="1">
    <source>
        <dbReference type="EMBL" id="KWT73775.1"/>
    </source>
</evidence>
<accession>A0ABR5SAN7</accession>
<sequence length="443" mass="48713">MKGSALVEIGSGVGGINNFLPRQELGGKYIADCRNFDIDNSGALRSRKGYRRVYAGDCHSLFCHHGISYFREADTLKSLIKTGNVFITATLRTGIPAGRRQMWYAPVNDCIYYSDGVVTGVIQDGKSRAWGIIPPPLPVVRSAPVGSLKQGTYQAAITYQRNDGYESGAMGVVRFEASGGFYVDYEASANPVSINIYISTRGADTLYLAHSTSNVSGSYLYDGTGAALSVPLNTLFEQPPAAGQLVEYFYGYMLVASGNCLFYSEPYRYESFKYESNFMVFDGRITLLCAVKDGLFVGTDTDIYFLQGTNPPGVGEAQMMRLNAAGYGAVYGTQFRGKPYADVVYFLSRRGLCRVLTGGQLENLTDGVVYFDAGDSGTGYYREQGGIEQYLVSMTKPHEEEWDAYEQRIDMALTLPSIYTLDNVAHVSLPRLKVEEGWFGILE</sequence>
<comment type="caution">
    <text evidence="1">The sequence shown here is derived from an EMBL/GenBank/DDBJ whole genome shotgun (WGS) entry which is preliminary data.</text>
</comment>
<name>A0ABR5SAN7_9BACT</name>
<reference evidence="1 2" key="1">
    <citation type="submission" date="2015-11" db="EMBL/GenBank/DDBJ databases">
        <authorList>
            <person name="Lin W."/>
        </authorList>
    </citation>
    <scope>NUCLEOTIDE SEQUENCE [LARGE SCALE GENOMIC DNA]</scope>
    <source>
        <strain evidence="1 2">HCH-1</strain>
    </source>
</reference>
<proteinExistence type="predicted"/>
<protein>
    <submittedName>
        <fullName evidence="1">Uncharacterized protein</fullName>
    </submittedName>
</protein>
<dbReference type="RefSeq" id="WP_085053937.1">
    <property type="nucleotide sequence ID" value="NZ_LNQR01000150.1"/>
</dbReference>